<dbReference type="VEuPathDB" id="FungiDB:SeMB42_g03031"/>
<organism evidence="2 3">
    <name type="scientific">Synchytrium endobioticum</name>
    <dbReference type="NCBI Taxonomy" id="286115"/>
    <lineage>
        <taxon>Eukaryota</taxon>
        <taxon>Fungi</taxon>
        <taxon>Fungi incertae sedis</taxon>
        <taxon>Chytridiomycota</taxon>
        <taxon>Chytridiomycota incertae sedis</taxon>
        <taxon>Chytridiomycetes</taxon>
        <taxon>Synchytriales</taxon>
        <taxon>Synchytriaceae</taxon>
        <taxon>Synchytrium</taxon>
    </lineage>
</organism>
<comment type="caution">
    <text evidence="2">The sequence shown here is derived from an EMBL/GenBank/DDBJ whole genome shotgun (WGS) entry which is preliminary data.</text>
</comment>
<dbReference type="InterPro" id="IPR012984">
    <property type="entry name" value="PROCT"/>
</dbReference>
<protein>
    <recommendedName>
        <fullName evidence="1">PROCT domain-containing protein</fullName>
    </recommendedName>
</protein>
<dbReference type="GO" id="GO:0097157">
    <property type="term" value="F:pre-mRNA intronic binding"/>
    <property type="evidence" value="ECO:0007669"/>
    <property type="project" value="TreeGrafter"/>
</dbReference>
<evidence type="ECO:0000259" key="1">
    <source>
        <dbReference type="Pfam" id="PF08084"/>
    </source>
</evidence>
<dbReference type="InterPro" id="IPR027652">
    <property type="entry name" value="PRP8"/>
</dbReference>
<feature type="domain" description="PROCT" evidence="1">
    <location>
        <begin position="4"/>
        <end position="80"/>
    </location>
</feature>
<dbReference type="GO" id="GO:0000244">
    <property type="term" value="P:spliceosomal tri-snRNP complex assembly"/>
    <property type="evidence" value="ECO:0007669"/>
    <property type="project" value="TreeGrafter"/>
</dbReference>
<dbReference type="GO" id="GO:0017070">
    <property type="term" value="F:U6 snRNA binding"/>
    <property type="evidence" value="ECO:0007669"/>
    <property type="project" value="TreeGrafter"/>
</dbReference>
<sequence>MGVNPQGYSPSHYEKVQLLLTDRILGFYMVPEGDGIWNYNFMGAKHSANMKYLLTLDTPKEFYHESHRPSHFLNFSALEQTGLTTVATNVEGVNPAIEVDRENEFD</sequence>
<dbReference type="AlphaFoldDB" id="A0A507DGE8"/>
<evidence type="ECO:0000313" key="2">
    <source>
        <dbReference type="EMBL" id="TPX50759.1"/>
    </source>
</evidence>
<evidence type="ECO:0000313" key="3">
    <source>
        <dbReference type="Proteomes" id="UP000320475"/>
    </source>
</evidence>
<dbReference type="GO" id="GO:0071013">
    <property type="term" value="C:catalytic step 2 spliceosome"/>
    <property type="evidence" value="ECO:0007669"/>
    <property type="project" value="TreeGrafter"/>
</dbReference>
<dbReference type="GO" id="GO:0030623">
    <property type="term" value="F:U5 snRNA binding"/>
    <property type="evidence" value="ECO:0007669"/>
    <property type="project" value="TreeGrafter"/>
</dbReference>
<dbReference type="GO" id="GO:0005682">
    <property type="term" value="C:U5 snRNP"/>
    <property type="evidence" value="ECO:0007669"/>
    <property type="project" value="TreeGrafter"/>
</dbReference>
<dbReference type="Proteomes" id="UP000320475">
    <property type="component" value="Unassembled WGS sequence"/>
</dbReference>
<proteinExistence type="predicted"/>
<dbReference type="Gene3D" id="3.40.140.10">
    <property type="entry name" value="Cytidine Deaminase, domain 2"/>
    <property type="match status" value="1"/>
</dbReference>
<reference evidence="2 3" key="1">
    <citation type="journal article" date="2019" name="Sci. Rep.">
        <title>Comparative genomics of chytrid fungi reveal insights into the obligate biotrophic and pathogenic lifestyle of Synchytrium endobioticum.</title>
        <authorList>
            <person name="van de Vossenberg B.T.L.H."/>
            <person name="Warris S."/>
            <person name="Nguyen H.D.T."/>
            <person name="van Gent-Pelzer M.P.E."/>
            <person name="Joly D.L."/>
            <person name="van de Geest H.C."/>
            <person name="Bonants P.J.M."/>
            <person name="Smith D.S."/>
            <person name="Levesque C.A."/>
            <person name="van der Lee T.A.J."/>
        </authorList>
    </citation>
    <scope>NUCLEOTIDE SEQUENCE [LARGE SCALE GENOMIC DNA]</scope>
    <source>
        <strain evidence="2 3">LEV6574</strain>
    </source>
</reference>
<dbReference type="PANTHER" id="PTHR11140:SF0">
    <property type="entry name" value="PRE-MRNA-PROCESSING-SPLICING FACTOR 8"/>
    <property type="match status" value="1"/>
</dbReference>
<name>A0A507DGE8_9FUNG</name>
<dbReference type="EMBL" id="QEAM01000013">
    <property type="protein sequence ID" value="TPX50759.1"/>
    <property type="molecule type" value="Genomic_DNA"/>
</dbReference>
<gene>
    <name evidence="2" type="ORF">SeLEV6574_g00721</name>
</gene>
<dbReference type="Pfam" id="PF08084">
    <property type="entry name" value="PROCT"/>
    <property type="match status" value="1"/>
</dbReference>
<dbReference type="OrthoDB" id="1931567at2759"/>
<accession>A0A507DGE8</accession>
<dbReference type="GO" id="GO:0030619">
    <property type="term" value="F:U1 snRNA binding"/>
    <property type="evidence" value="ECO:0007669"/>
    <property type="project" value="TreeGrafter"/>
</dbReference>
<dbReference type="GO" id="GO:0030620">
    <property type="term" value="F:U2 snRNA binding"/>
    <property type="evidence" value="ECO:0007669"/>
    <property type="project" value="TreeGrafter"/>
</dbReference>
<dbReference type="PANTHER" id="PTHR11140">
    <property type="entry name" value="PRE-MRNA SPLICING FACTOR PRP8"/>
    <property type="match status" value="1"/>
</dbReference>